<evidence type="ECO:0000313" key="3">
    <source>
        <dbReference type="Proteomes" id="UP000663868"/>
    </source>
</evidence>
<sequence>MRFIFIFAKVETVADTINDLVSILNLIRREQDEKKKEQFNGGEYFVSVNLILADLTFFDTGETLLQLDANYLNNHP</sequence>
<accession>A0A819K297</accession>
<protein>
    <submittedName>
        <fullName evidence="2">Uncharacterized protein</fullName>
    </submittedName>
</protein>
<dbReference type="EMBL" id="CAJOBB010002120">
    <property type="protein sequence ID" value="CAF3939901.1"/>
    <property type="molecule type" value="Genomic_DNA"/>
</dbReference>
<dbReference type="EMBL" id="CAJNOE010000799">
    <property type="protein sequence ID" value="CAF1336176.1"/>
    <property type="molecule type" value="Genomic_DNA"/>
</dbReference>
<comment type="caution">
    <text evidence="2">The sequence shown here is derived from an EMBL/GenBank/DDBJ whole genome shotgun (WGS) entry which is preliminary data.</text>
</comment>
<dbReference type="AlphaFoldDB" id="A0A819K297"/>
<evidence type="ECO:0000313" key="2">
    <source>
        <dbReference type="EMBL" id="CAF3939901.1"/>
    </source>
</evidence>
<dbReference type="Proteomes" id="UP000663860">
    <property type="component" value="Unassembled WGS sequence"/>
</dbReference>
<reference evidence="2" key="1">
    <citation type="submission" date="2021-02" db="EMBL/GenBank/DDBJ databases">
        <authorList>
            <person name="Nowell W R."/>
        </authorList>
    </citation>
    <scope>NUCLEOTIDE SEQUENCE</scope>
</reference>
<evidence type="ECO:0000313" key="1">
    <source>
        <dbReference type="EMBL" id="CAF1336176.1"/>
    </source>
</evidence>
<proteinExistence type="predicted"/>
<gene>
    <name evidence="1" type="ORF">IZO911_LOCUS35969</name>
    <name evidence="2" type="ORF">KXQ929_LOCUS24974</name>
</gene>
<name>A0A819K297_9BILA</name>
<dbReference type="Proteomes" id="UP000663868">
    <property type="component" value="Unassembled WGS sequence"/>
</dbReference>
<organism evidence="2 3">
    <name type="scientific">Adineta steineri</name>
    <dbReference type="NCBI Taxonomy" id="433720"/>
    <lineage>
        <taxon>Eukaryota</taxon>
        <taxon>Metazoa</taxon>
        <taxon>Spiralia</taxon>
        <taxon>Gnathifera</taxon>
        <taxon>Rotifera</taxon>
        <taxon>Eurotatoria</taxon>
        <taxon>Bdelloidea</taxon>
        <taxon>Adinetida</taxon>
        <taxon>Adinetidae</taxon>
        <taxon>Adineta</taxon>
    </lineage>
</organism>